<comment type="caution">
    <text evidence="1">The sequence shown here is derived from an EMBL/GenBank/DDBJ whole genome shotgun (WGS) entry which is preliminary data.</text>
</comment>
<dbReference type="EMBL" id="LQYI01000195">
    <property type="protein sequence ID" value="KYC58963.1"/>
    <property type="molecule type" value="Genomic_DNA"/>
</dbReference>
<proteinExistence type="predicted"/>
<evidence type="ECO:0000313" key="1">
    <source>
        <dbReference type="EMBL" id="KYC58963.1"/>
    </source>
</evidence>
<reference evidence="1 2" key="1">
    <citation type="submission" date="2016-01" db="EMBL/GenBank/DDBJ databases">
        <title>Genome Sequences of Twelve Sporeforming Bacillus Species Isolated from Foods.</title>
        <authorList>
            <person name="Berendsen E.M."/>
            <person name="Wells-Bennik M.H."/>
            <person name="Krawcyk A.O."/>
            <person name="De Jong A."/>
            <person name="Holsappel S."/>
            <person name="Eijlander R.T."/>
            <person name="Kuipers O.P."/>
        </authorList>
    </citation>
    <scope>NUCLEOTIDE SEQUENCE [LARGE SCALE GENOMIC DNA]</scope>
    <source>
        <strain evidence="1 2">B4099</strain>
    </source>
</reference>
<organism evidence="1 2">
    <name type="scientific">Heyndrickxia coagulans</name>
    <name type="common">Weizmannia coagulans</name>
    <dbReference type="NCBI Taxonomy" id="1398"/>
    <lineage>
        <taxon>Bacteria</taxon>
        <taxon>Bacillati</taxon>
        <taxon>Bacillota</taxon>
        <taxon>Bacilli</taxon>
        <taxon>Bacillales</taxon>
        <taxon>Bacillaceae</taxon>
        <taxon>Heyndrickxia</taxon>
    </lineage>
</organism>
<accession>A0A150JNT9</accession>
<dbReference type="Proteomes" id="UP000075304">
    <property type="component" value="Unassembled WGS sequence"/>
</dbReference>
<gene>
    <name evidence="1" type="ORF">B4099_2579</name>
</gene>
<dbReference type="PATRIC" id="fig|1398.25.peg.2370"/>
<name>A0A150JNT9_HEYCO</name>
<protein>
    <submittedName>
        <fullName evidence="1">Uncharacterized protein</fullName>
    </submittedName>
</protein>
<sequence>MSLVKILSAALENFWHTKKPPYRHFNTFGKPGPVPNQNCA</sequence>
<evidence type="ECO:0000313" key="2">
    <source>
        <dbReference type="Proteomes" id="UP000075304"/>
    </source>
</evidence>
<dbReference type="AlphaFoldDB" id="A0A150JNT9"/>